<sequence>MEERHRQQLIQNLIERFDYLGEEIFDLDSELGELSNPITRESISSEDIAIIERAFLDRIQYRRSHKGAVLIPVSVVADPREHEEWYEEWLKNNNDELGSYYWKRLENFLSHDLSEKYGPKSAGVIVNSIDNATKSIMKKLANPLRPDFNYKGLVVGYVQSGKTANFTALIAKAVDAGYKFIVVLSGIHSVLRRQTQIRLDKELTGMNDLQLNQEFIDEPSDIKRWNRITTARLRKRHSRSGQIRVKDLGEFDTVNADPFDSLCNRSSPTIAIIKKNVKVLDRLIDYISQSGESSRSNMPLLVIDDEADQASIDGNANDPDSDRTSTNDRIIKLLSYFQRKAYVGYTATPFANVLIDMATEDDEGEYGLYPRNFIIALPDPNEGKNGSGGYFGTSRIFQGNLSREFVRTIPDETDQLLSTGRITDQLSNAIDQFILACSIRNIRGDKFSPMSMLVHVSHITNIHENLNSIVSDYVSVTFGRYKSKKFNGKLKGQFLQQWNHFNKECISINEKLNLKNKIPDFETIWLEIGAVLAKLQVIVLNSKSNDVLDYTTEEEIKVIAIGGNQLSRGLTLEGLMISYYLRESRQYDTLLQMGRWFGYRNRYEDLTRIFTTKIIWDYFSHISQVEEELRRDIRRYENSDNTPADLALTILTHERLLVTANNKLGAAEIQQTSYSNSLHQTFKFPIDIKEKVRANLNLGKSFVKLINHRTTFYESWINGVMVSEEAFSTEYIFTEFIDKYNFEERYNGSGIDVQNLKKYSYRRSSDGELKKWKVALAGNISGSKQELGGVEIGKIKRSRILANEGYDCGVITDKKHLLADLNDGAINRSDGRGPDQAMLILYVIDSNSEGNGKNRVDLYYDLKGEKIDVLGFAIVLPKSLKEPYNRIGQ</sequence>
<dbReference type="RefSeq" id="WP_266056064.1">
    <property type="nucleotide sequence ID" value="NZ_JAPFQN010000004.1"/>
</dbReference>
<dbReference type="InterPro" id="IPR018310">
    <property type="entry name" value="Put_endonuclease_Z1-dom"/>
</dbReference>
<evidence type="ECO:0000313" key="3">
    <source>
        <dbReference type="Proteomes" id="UP001209885"/>
    </source>
</evidence>
<keyword evidence="3" id="KW-1185">Reference proteome</keyword>
<protein>
    <submittedName>
        <fullName evidence="2">Z1 domain-containing protein</fullName>
    </submittedName>
</protein>
<proteinExistence type="predicted"/>
<accession>A0ABT3RPE2</accession>
<name>A0ABT3RPE2_9BACT</name>
<evidence type="ECO:0000259" key="1">
    <source>
        <dbReference type="Pfam" id="PF10593"/>
    </source>
</evidence>
<reference evidence="2 3" key="1">
    <citation type="submission" date="2022-11" db="EMBL/GenBank/DDBJ databases">
        <title>The characterization of three novel Bacteroidetes species and genomic analysis of their roles in tidal elemental geochemical cycles.</title>
        <authorList>
            <person name="Ma K."/>
        </authorList>
    </citation>
    <scope>NUCLEOTIDE SEQUENCE [LARGE SCALE GENOMIC DNA]</scope>
    <source>
        <strain evidence="2 3">M17</strain>
    </source>
</reference>
<feature type="domain" description="Putative endonuclease Z1" evidence="1">
    <location>
        <begin position="426"/>
        <end position="656"/>
    </location>
</feature>
<organism evidence="2 3">
    <name type="scientific">Mangrovivirga halotolerans</name>
    <dbReference type="NCBI Taxonomy" id="2993936"/>
    <lineage>
        <taxon>Bacteria</taxon>
        <taxon>Pseudomonadati</taxon>
        <taxon>Bacteroidota</taxon>
        <taxon>Cytophagia</taxon>
        <taxon>Cytophagales</taxon>
        <taxon>Mangrovivirgaceae</taxon>
        <taxon>Mangrovivirga</taxon>
    </lineage>
</organism>
<dbReference type="Pfam" id="PF10593">
    <property type="entry name" value="Z1"/>
    <property type="match status" value="1"/>
</dbReference>
<comment type="caution">
    <text evidence="2">The sequence shown here is derived from an EMBL/GenBank/DDBJ whole genome shotgun (WGS) entry which is preliminary data.</text>
</comment>
<evidence type="ECO:0000313" key="2">
    <source>
        <dbReference type="EMBL" id="MCX2743663.1"/>
    </source>
</evidence>
<dbReference type="EMBL" id="JAPFQN010000004">
    <property type="protein sequence ID" value="MCX2743663.1"/>
    <property type="molecule type" value="Genomic_DNA"/>
</dbReference>
<dbReference type="Proteomes" id="UP001209885">
    <property type="component" value="Unassembled WGS sequence"/>
</dbReference>
<gene>
    <name evidence="2" type="ORF">OO013_07295</name>
</gene>